<dbReference type="Pfam" id="PF02534">
    <property type="entry name" value="T4SS-DNA_transf"/>
    <property type="match status" value="1"/>
</dbReference>
<gene>
    <name evidence="8" type="ORF">R7226_24620</name>
</gene>
<evidence type="ECO:0000256" key="3">
    <source>
        <dbReference type="ARBA" id="ARBA00022475"/>
    </source>
</evidence>
<keyword evidence="9" id="KW-1185">Reference proteome</keyword>
<comment type="similarity">
    <text evidence="2">Belongs to the VirD4/TraG family.</text>
</comment>
<dbReference type="EMBL" id="JAWSTH010000093">
    <property type="protein sequence ID" value="MDW5597557.1"/>
    <property type="molecule type" value="Genomic_DNA"/>
</dbReference>
<dbReference type="InterPro" id="IPR003688">
    <property type="entry name" value="TraG/VirD4"/>
</dbReference>
<name>A0ABU4HW57_9ACTN</name>
<evidence type="ECO:0000256" key="1">
    <source>
        <dbReference type="ARBA" id="ARBA00004651"/>
    </source>
</evidence>
<dbReference type="InterPro" id="IPR051539">
    <property type="entry name" value="T4SS-coupling_protein"/>
</dbReference>
<accession>A0ABU4HW57</accession>
<evidence type="ECO:0000256" key="7">
    <source>
        <dbReference type="SAM" id="Phobius"/>
    </source>
</evidence>
<feature type="transmembrane region" description="Helical" evidence="7">
    <location>
        <begin position="93"/>
        <end position="112"/>
    </location>
</feature>
<evidence type="ECO:0000256" key="5">
    <source>
        <dbReference type="ARBA" id="ARBA00022989"/>
    </source>
</evidence>
<dbReference type="Proteomes" id="UP001284601">
    <property type="component" value="Unassembled WGS sequence"/>
</dbReference>
<evidence type="ECO:0000256" key="2">
    <source>
        <dbReference type="ARBA" id="ARBA00008806"/>
    </source>
</evidence>
<dbReference type="PANTHER" id="PTHR37937">
    <property type="entry name" value="CONJUGATIVE TRANSFER: DNA TRANSPORT"/>
    <property type="match status" value="1"/>
</dbReference>
<evidence type="ECO:0000256" key="6">
    <source>
        <dbReference type="ARBA" id="ARBA00023136"/>
    </source>
</evidence>
<dbReference type="InterPro" id="IPR027417">
    <property type="entry name" value="P-loop_NTPase"/>
</dbReference>
<protein>
    <submittedName>
        <fullName evidence="8">Type IV secretory system conjugative DNA transfer family protein</fullName>
    </submittedName>
</protein>
<evidence type="ECO:0000256" key="4">
    <source>
        <dbReference type="ARBA" id="ARBA00022692"/>
    </source>
</evidence>
<dbReference type="Gene3D" id="3.40.50.300">
    <property type="entry name" value="P-loop containing nucleotide triphosphate hydrolases"/>
    <property type="match status" value="1"/>
</dbReference>
<evidence type="ECO:0000313" key="9">
    <source>
        <dbReference type="Proteomes" id="UP001284601"/>
    </source>
</evidence>
<sequence length="564" mass="61566">MSSNMILSGGGRQDADYKRLAVAVAAIGLLIAIAAAFAWGIPMVAGWVHAGTLPRLGLIDAARALTDGELLGPAPGRAYPRPVGALLPDAREFRLIAVLTVIGLLASVFAVGREIEIRMSRQAADRRWWQLRGRRPQEFGRYRTVREMIVTGRSPDHLIVGHIARPRAAVAVSRLAQLAVVAAPRTGKSSGLVIPAILEHEGPIVTTSVRADILDHTLARRRALGRVWVWDPFGADTDSWDLLHGCERWEHALLVARWLGHAQTLGQGGNQEYFDQEAENLMAPYLHAAALTPDVTAAGVYRWILGRELDQPLSILRDAGAVDACERLKSVYAYTDRQRDGILGTAAIYLKAYGHPAAERTARRSGGVTPEELADGPNALYIVAGREHQQLLAPLVVTMLSSLLHWLSERENRTGEALAPSALFALDETASIAPIQDLPQILATCLGSGVRFMTVWHSISQIHRTFGEEAAAEILALSQAKVFMGSITDPLTRREIVDLLGHDQRSRRSGRLPYAVDVMTSQALQRMTAGEGLLVNGQLAPVIFRQRRHYLDPDLRRLKSASAS</sequence>
<keyword evidence="5 7" id="KW-1133">Transmembrane helix</keyword>
<dbReference type="SUPFAM" id="SSF52540">
    <property type="entry name" value="P-loop containing nucleoside triphosphate hydrolases"/>
    <property type="match status" value="1"/>
</dbReference>
<reference evidence="9" key="1">
    <citation type="submission" date="2023-07" db="EMBL/GenBank/DDBJ databases">
        <title>Conexibacter stalactiti sp. nov., isolated from stalactites in a lava cave and emended description of the genus Conexibacter.</title>
        <authorList>
            <person name="Lee S.D."/>
        </authorList>
    </citation>
    <scope>NUCLEOTIDE SEQUENCE [LARGE SCALE GENOMIC DNA]</scope>
    <source>
        <strain evidence="9">KCTC 39840</strain>
    </source>
</reference>
<comment type="caution">
    <text evidence="8">The sequence shown here is derived from an EMBL/GenBank/DDBJ whole genome shotgun (WGS) entry which is preliminary data.</text>
</comment>
<evidence type="ECO:0000313" key="8">
    <source>
        <dbReference type="EMBL" id="MDW5597557.1"/>
    </source>
</evidence>
<keyword evidence="6 7" id="KW-0472">Membrane</keyword>
<keyword evidence="3" id="KW-1003">Cell membrane</keyword>
<organism evidence="8 9">
    <name type="scientific">Conexibacter stalactiti</name>
    <dbReference type="NCBI Taxonomy" id="1940611"/>
    <lineage>
        <taxon>Bacteria</taxon>
        <taxon>Bacillati</taxon>
        <taxon>Actinomycetota</taxon>
        <taxon>Thermoleophilia</taxon>
        <taxon>Solirubrobacterales</taxon>
        <taxon>Conexibacteraceae</taxon>
        <taxon>Conexibacter</taxon>
    </lineage>
</organism>
<keyword evidence="4 7" id="KW-0812">Transmembrane</keyword>
<dbReference type="RefSeq" id="WP_318600023.1">
    <property type="nucleotide sequence ID" value="NZ_JAWSTH010000093.1"/>
</dbReference>
<dbReference type="CDD" id="cd01127">
    <property type="entry name" value="TrwB_TraG_TraD_VirD4"/>
    <property type="match status" value="1"/>
</dbReference>
<dbReference type="PANTHER" id="PTHR37937:SF1">
    <property type="entry name" value="CONJUGATIVE TRANSFER: DNA TRANSPORT"/>
    <property type="match status" value="1"/>
</dbReference>
<feature type="transmembrane region" description="Helical" evidence="7">
    <location>
        <begin position="20"/>
        <end position="41"/>
    </location>
</feature>
<proteinExistence type="inferred from homology"/>
<comment type="subcellular location">
    <subcellularLocation>
        <location evidence="1">Cell membrane</location>
        <topology evidence="1">Multi-pass membrane protein</topology>
    </subcellularLocation>
</comment>